<evidence type="ECO:0000256" key="1">
    <source>
        <dbReference type="SAM" id="MobiDB-lite"/>
    </source>
</evidence>
<dbReference type="GO" id="GO:0003824">
    <property type="term" value="F:catalytic activity"/>
    <property type="evidence" value="ECO:0007669"/>
    <property type="project" value="InterPro"/>
</dbReference>
<dbReference type="SUPFAM" id="SSF56219">
    <property type="entry name" value="DNase I-like"/>
    <property type="match status" value="1"/>
</dbReference>
<feature type="compositionally biased region" description="Polar residues" evidence="1">
    <location>
        <begin position="555"/>
        <end position="568"/>
    </location>
</feature>
<name>A0A6A5AKJ1_APHAT</name>
<dbReference type="EMBL" id="VJMI01009638">
    <property type="protein sequence ID" value="KAF0758426.1"/>
    <property type="molecule type" value="Genomic_DNA"/>
</dbReference>
<evidence type="ECO:0000259" key="2">
    <source>
        <dbReference type="Pfam" id="PF03372"/>
    </source>
</evidence>
<dbReference type="InterPro" id="IPR005135">
    <property type="entry name" value="Endo/exonuclease/phosphatase"/>
</dbReference>
<dbReference type="Proteomes" id="UP000469452">
    <property type="component" value="Unassembled WGS sequence"/>
</dbReference>
<dbReference type="Pfam" id="PF03372">
    <property type="entry name" value="Exo_endo_phos"/>
    <property type="match status" value="1"/>
</dbReference>
<dbReference type="VEuPathDB" id="FungiDB:H257_00213"/>
<feature type="compositionally biased region" description="Polar residues" evidence="1">
    <location>
        <begin position="286"/>
        <end position="295"/>
    </location>
</feature>
<feature type="region of interest" description="Disordered" evidence="1">
    <location>
        <begin position="528"/>
        <end position="578"/>
    </location>
</feature>
<dbReference type="Gene3D" id="3.60.10.10">
    <property type="entry name" value="Endonuclease/exonuclease/phosphatase"/>
    <property type="match status" value="1"/>
</dbReference>
<feature type="non-terminal residue" evidence="3">
    <location>
        <position position="1374"/>
    </location>
</feature>
<comment type="caution">
    <text evidence="3">The sequence shown here is derived from an EMBL/GenBank/DDBJ whole genome shotgun (WGS) entry which is preliminary data.</text>
</comment>
<gene>
    <name evidence="3" type="ORF">AaE_003943</name>
</gene>
<feature type="region of interest" description="Disordered" evidence="1">
    <location>
        <begin position="141"/>
        <end position="202"/>
    </location>
</feature>
<feature type="domain" description="Endonuclease/exonuclease/phosphatase" evidence="2">
    <location>
        <begin position="888"/>
        <end position="1083"/>
    </location>
</feature>
<accession>A0A6A5AKJ1</accession>
<reference evidence="3 4" key="1">
    <citation type="submission" date="2019-06" db="EMBL/GenBank/DDBJ databases">
        <title>Genomics analysis of Aphanomyces spp. identifies a new class of oomycete effector associated with host adaptation.</title>
        <authorList>
            <person name="Gaulin E."/>
        </authorList>
    </citation>
    <scope>NUCLEOTIDE SEQUENCE [LARGE SCALE GENOMIC DNA]</scope>
    <source>
        <strain evidence="3 4">E</strain>
    </source>
</reference>
<dbReference type="InterPro" id="IPR036691">
    <property type="entry name" value="Endo/exonu/phosph_ase_sf"/>
</dbReference>
<evidence type="ECO:0000313" key="3">
    <source>
        <dbReference type="EMBL" id="KAF0758426.1"/>
    </source>
</evidence>
<feature type="compositionally biased region" description="Polar residues" evidence="1">
    <location>
        <begin position="141"/>
        <end position="173"/>
    </location>
</feature>
<feature type="compositionally biased region" description="Basic and acidic residues" evidence="1">
    <location>
        <begin position="274"/>
        <end position="284"/>
    </location>
</feature>
<evidence type="ECO:0000313" key="4">
    <source>
        <dbReference type="Proteomes" id="UP000469452"/>
    </source>
</evidence>
<dbReference type="VEuPathDB" id="FungiDB:H257_08149"/>
<organism evidence="3 4">
    <name type="scientific">Aphanomyces astaci</name>
    <name type="common">Crayfish plague agent</name>
    <dbReference type="NCBI Taxonomy" id="112090"/>
    <lineage>
        <taxon>Eukaryota</taxon>
        <taxon>Sar</taxon>
        <taxon>Stramenopiles</taxon>
        <taxon>Oomycota</taxon>
        <taxon>Saprolegniomycetes</taxon>
        <taxon>Saprolegniales</taxon>
        <taxon>Verrucalvaceae</taxon>
        <taxon>Aphanomyces</taxon>
    </lineage>
</organism>
<feature type="region of interest" description="Disordered" evidence="1">
    <location>
        <begin position="250"/>
        <end position="295"/>
    </location>
</feature>
<dbReference type="VEuPathDB" id="FungiDB:H257_11524"/>
<sequence length="1374" mass="152334">MSAAPSRVSFRVASRAPARAADQRTLCAADPAASSIDAAVPESDVQSDLFTRDGETAGRAVGSRLCSAATSLDALVGVGASVSASSIEVGHSDLEAIDPSSRSLSEPCKSSEETVDSFISSASSELDSVAYTGRVVSSSQRSNLQRIGASTESKASRQQSSLLDEASTCSQPAPSKRMRAHPPSSPSTLSTDADMGVASTEESSWLQISSESYVNNQEIGTFPAAPAVLPAPCVDDNFIGTNADVDVHPSPTLGMDITSTYRQPGLRPSAGSRNQREPPQERSYAKATSSKKTPPTNIDLWRREWYTAHQRRASPQPEELILKALQATPQERRALVPSSSCANEDSQEFWIPAPGLTQAFPLAVIMDSLFESSDPAWTAATPFLFGFSMVRGKGIRFFSNNLEARASLRNLVLNICGYDHVIHAPSLVGQFYWIQLHRVPSTVDSVTVFDYFQDHGCSPVLVFPTHSVGSLQSNSLKVIFNSKRVPEFLWSQQPTDEPLREISFLADQPPTFVVHKISALNDFVPPSIKGKRRKVQDQTKSRHPSPTPAQATVAEPTSQVSLPTNKDSPSAWHKKIKSRLSPVPTEDLEVVEVQIKSQVDHPTSLRHWTVPLLNRYELLTMESEAGVPDYDLKVFLSPTTLGISPTVSKPNSKLLLKKLARPFHVDNISKEALNSLVNEFCAQTLEDMQYGDDFLQAIQAQPSFFRPALTNSRMEDYWVSKATSHALCRLLNNSKPDAFKVDGKNLPIAQVLDDYCSLFEDAMGDTLSPAAALDRLCSQETPDFTGQQHIQLALWDLFAMISAPSIYFDPVKVAHATQTLNLVSLDCTKLLLWSDDTLSDWVTSDLVLLSKHWHRQVYAPAHNWTLNGFSINANGLANTTPRDFFPLSRYDFIALQETHISSEDMLRMTALNWSKTDASGSSFWSNSCCNTFERRNGCALLFSKSCPLQDLLDVTPLTLPEIARNRYLVVKGTLDDISVYIHVVYALTGDDTRKAEFFAALPTDFDGNTRHIICGDFNLVLDPTLDKVVHSHRRPTGLDELECWMSSLSVIDSWRLLNPDSRVYSNPTHSNRIDFVFLSGAFHQENLTSIRYHVDKYQAFFHNDHAPISFSLAVDSYKPKKKAPWRCPPWVLQLPEVKQHLTFSLKCTLAGLLPQGTPGFNPAKVLDDHLFHDKMYLQSIVSANHDRDRKECDRLRLRVAELTTALEATPSSSLASQLKAAELNLQDTLRSIKDRNELDLFREQIKSQEKCSSTFFKPPVPRQQASTFPVKDSADWDLKSSACRRYWANIFGLPTSGLDTSPQAVDPSLHREILQHTSARLTDDQRESLEYPLSQEEFSSAIRAGPKNKAPGPDGLPYEYFQINPELWGTLLAI</sequence>
<proteinExistence type="predicted"/>
<protein>
    <recommendedName>
        <fullName evidence="2">Endonuclease/exonuclease/phosphatase domain-containing protein</fullName>
    </recommendedName>
</protein>